<protein>
    <submittedName>
        <fullName evidence="2">Uncharacterized protein</fullName>
    </submittedName>
</protein>
<dbReference type="AlphaFoldDB" id="A0A1M2V524"/>
<evidence type="ECO:0000313" key="2">
    <source>
        <dbReference type="EMBL" id="OJT02681.1"/>
    </source>
</evidence>
<evidence type="ECO:0000313" key="3">
    <source>
        <dbReference type="Proteomes" id="UP000184267"/>
    </source>
</evidence>
<keyword evidence="3" id="KW-1185">Reference proteome</keyword>
<proteinExistence type="predicted"/>
<accession>A0A1M2V524</accession>
<organism evidence="2 3">
    <name type="scientific">Trametes pubescens</name>
    <name type="common">White-rot fungus</name>
    <dbReference type="NCBI Taxonomy" id="154538"/>
    <lineage>
        <taxon>Eukaryota</taxon>
        <taxon>Fungi</taxon>
        <taxon>Dikarya</taxon>
        <taxon>Basidiomycota</taxon>
        <taxon>Agaricomycotina</taxon>
        <taxon>Agaricomycetes</taxon>
        <taxon>Polyporales</taxon>
        <taxon>Polyporaceae</taxon>
        <taxon>Trametes</taxon>
    </lineage>
</organism>
<comment type="caution">
    <text evidence="2">The sequence shown here is derived from an EMBL/GenBank/DDBJ whole genome shotgun (WGS) entry which is preliminary data.</text>
</comment>
<dbReference type="EMBL" id="MNAD01001651">
    <property type="protein sequence ID" value="OJT02681.1"/>
    <property type="molecule type" value="Genomic_DNA"/>
</dbReference>
<gene>
    <name evidence="2" type="ORF">TRAPUB_6755</name>
</gene>
<dbReference type="Proteomes" id="UP000184267">
    <property type="component" value="Unassembled WGS sequence"/>
</dbReference>
<dbReference type="OrthoDB" id="3361196at2759"/>
<keyword evidence="1" id="KW-0732">Signal</keyword>
<evidence type="ECO:0000256" key="1">
    <source>
        <dbReference type="SAM" id="SignalP"/>
    </source>
</evidence>
<feature type="chain" id="PRO_5012679722" evidence="1">
    <location>
        <begin position="25"/>
        <end position="197"/>
    </location>
</feature>
<sequence>MAPYTTSLALLITLLASCVLSALASPFLPVPTQLSQLTRVARRQDDAQPTFPDKPPSCPICEQNFASIDSCAQVAPVLANFSMIIFNPGAFIGVIKCACADTFQSAYPQCVDCFTQTNQTQFLNSDNLPSVVEGLRNVCALESSLLGGVATADGEVTPTSSLAAATPTGSSSGASPLASTWPAMLLVGVTSVFALLL</sequence>
<feature type="signal peptide" evidence="1">
    <location>
        <begin position="1"/>
        <end position="24"/>
    </location>
</feature>
<reference evidence="2 3" key="1">
    <citation type="submission" date="2016-10" db="EMBL/GenBank/DDBJ databases">
        <title>Genome sequence of the basidiomycete white-rot fungus Trametes pubescens.</title>
        <authorList>
            <person name="Makela M.R."/>
            <person name="Granchi Z."/>
            <person name="Peng M."/>
            <person name="De Vries R.P."/>
            <person name="Grigoriev I."/>
            <person name="Riley R."/>
            <person name="Hilden K."/>
        </authorList>
    </citation>
    <scope>NUCLEOTIDE SEQUENCE [LARGE SCALE GENOMIC DNA]</scope>
    <source>
        <strain evidence="2 3">FBCC735</strain>
    </source>
</reference>
<dbReference type="OMA" id="SMVIFNP"/>
<name>A0A1M2V524_TRAPU</name>